<proteinExistence type="predicted"/>
<protein>
    <submittedName>
        <fullName evidence="1">Uncharacterized protein</fullName>
    </submittedName>
</protein>
<gene>
    <name evidence="1" type="ORF">FOKN1_1324</name>
</gene>
<dbReference type="AlphaFoldDB" id="A0A1Z4VQN7"/>
<evidence type="ECO:0000313" key="1">
    <source>
        <dbReference type="EMBL" id="BAZ93722.1"/>
    </source>
</evidence>
<keyword evidence="2" id="KW-1185">Reference proteome</keyword>
<dbReference type="EMBL" id="AP018052">
    <property type="protein sequence ID" value="BAZ93722.1"/>
    <property type="molecule type" value="Genomic_DNA"/>
</dbReference>
<sequence>MQTPTIVSPAPVFATYMFSHALIERMNGKLEYGFKLHGVSMILHEARMDTDAIPSVSKGGGAYVNEHVVSKRGACGYCIGGKNVGSDMGGDYSSRSVSPFSVASQPSVTASCVVSLILKVSGFDSEEAEELVRTMRFAGGSIDDIGGIRIYENDLPSRLPPGRFFMDARDKVESRLKTGANIVEAMFSRDNAITEEVAGDGATEMGSPAEASVSGNNDVEVEAEDLEESGDSATRLGYVQYMPATLGYALLGDLKPREGARLGPDGEQIPAAPAEAMVGLVGLENVYEVMNSDRNIFWEFNWDNDGDIPYCVIQQQ</sequence>
<dbReference type="Proteomes" id="UP000218765">
    <property type="component" value="Chromosome"/>
</dbReference>
<dbReference type="KEGG" id="ttc:FOKN1_1324"/>
<organism evidence="1 2">
    <name type="scientific">Thiohalobacter thiocyanaticus</name>
    <dbReference type="NCBI Taxonomy" id="585455"/>
    <lineage>
        <taxon>Bacteria</taxon>
        <taxon>Pseudomonadati</taxon>
        <taxon>Pseudomonadota</taxon>
        <taxon>Gammaproteobacteria</taxon>
        <taxon>Thiohalobacterales</taxon>
        <taxon>Thiohalobacteraceae</taxon>
        <taxon>Thiohalobacter</taxon>
    </lineage>
</organism>
<accession>A0A1Z4VQN7</accession>
<evidence type="ECO:0000313" key="2">
    <source>
        <dbReference type="Proteomes" id="UP000218765"/>
    </source>
</evidence>
<name>A0A1Z4VQN7_9GAMM</name>
<reference evidence="1 2" key="1">
    <citation type="submission" date="2017-05" db="EMBL/GenBank/DDBJ databases">
        <title>Thiocyanate degradation by Thiohalobacter thiocyanaticus FOKN1.</title>
        <authorList>
            <person name="Oshiki M."/>
            <person name="Fukushima T."/>
            <person name="Kawano S."/>
            <person name="Nakagawa J."/>
        </authorList>
    </citation>
    <scope>NUCLEOTIDE SEQUENCE [LARGE SCALE GENOMIC DNA]</scope>
    <source>
        <strain evidence="1 2">FOKN1</strain>
    </source>
</reference>